<dbReference type="AlphaFoldDB" id="A0A401RUT1"/>
<evidence type="ECO:0000256" key="6">
    <source>
        <dbReference type="ARBA" id="ARBA00023157"/>
    </source>
</evidence>
<keyword evidence="6 9" id="KW-1015">Disulfide bond</keyword>
<evidence type="ECO:0000256" key="9">
    <source>
        <dbReference type="PIRSR" id="PIRSR000988-2"/>
    </source>
</evidence>
<evidence type="ECO:0000256" key="8">
    <source>
        <dbReference type="PIRSR" id="PIRSR000988-1"/>
    </source>
</evidence>
<keyword evidence="3 10" id="KW-0732">Signal</keyword>
<dbReference type="OMA" id="ESIARCD"/>
<dbReference type="Gene3D" id="3.60.10.10">
    <property type="entry name" value="Endonuclease/exonuclease/phosphatase"/>
    <property type="match status" value="1"/>
</dbReference>
<evidence type="ECO:0000256" key="5">
    <source>
        <dbReference type="ARBA" id="ARBA00022801"/>
    </source>
</evidence>
<evidence type="ECO:0000313" key="13">
    <source>
        <dbReference type="Proteomes" id="UP000287033"/>
    </source>
</evidence>
<sequence length="296" mass="34442">MGKMLFLQSALFLASLHGIQTLKICSFNVRSFGKSKVAKEGVLDVLVKVISRCDLMLMMEIKDSRNKAFPMLMERLNNQGNGNEYEFVISKRLGRKAYKEQYAFIYRPKLLTVKRIYQYPDHHGDVFAREPYVVWFSSRYTTVRDFVIIPQHTAPHSAVSELNGLYDVYVEMKQRWRAKYFILMGDFNADCEYVRRKEWPSIRLRNDTNFIWLIGDDDDTTVKHSTHCAYDRIVLRGEKLVNAVIPNSANIFNFKEAYGMTEGQALNVSDHFPVEVDLQRSRSIFYFLRSLAGPKG</sequence>
<dbReference type="Pfam" id="PF03372">
    <property type="entry name" value="Exo_endo_phos"/>
    <property type="match status" value="1"/>
</dbReference>
<dbReference type="CDD" id="cd10282">
    <property type="entry name" value="DNase1"/>
    <property type="match status" value="1"/>
</dbReference>
<feature type="signal peptide" evidence="10">
    <location>
        <begin position="1"/>
        <end position="21"/>
    </location>
</feature>
<organism evidence="12 13">
    <name type="scientific">Chiloscyllium punctatum</name>
    <name type="common">Brownbanded bambooshark</name>
    <name type="synonym">Hemiscyllium punctatum</name>
    <dbReference type="NCBI Taxonomy" id="137246"/>
    <lineage>
        <taxon>Eukaryota</taxon>
        <taxon>Metazoa</taxon>
        <taxon>Chordata</taxon>
        <taxon>Craniata</taxon>
        <taxon>Vertebrata</taxon>
        <taxon>Chondrichthyes</taxon>
        <taxon>Elasmobranchii</taxon>
        <taxon>Galeomorphii</taxon>
        <taxon>Galeoidea</taxon>
        <taxon>Orectolobiformes</taxon>
        <taxon>Hemiscylliidae</taxon>
        <taxon>Chiloscyllium</taxon>
    </lineage>
</organism>
<name>A0A401RUT1_CHIPU</name>
<keyword evidence="13" id="KW-1185">Reference proteome</keyword>
<feature type="active site" evidence="8">
    <location>
        <position position="152"/>
    </location>
</feature>
<dbReference type="GO" id="GO:0003677">
    <property type="term" value="F:DNA binding"/>
    <property type="evidence" value="ECO:0007669"/>
    <property type="project" value="TreeGrafter"/>
</dbReference>
<dbReference type="Proteomes" id="UP000287033">
    <property type="component" value="Unassembled WGS sequence"/>
</dbReference>
<keyword evidence="5 7" id="KW-0378">Hydrolase</keyword>
<feature type="domain" description="Endonuclease/exonuclease/phosphatase" evidence="11">
    <location>
        <begin position="25"/>
        <end position="271"/>
    </location>
</feature>
<evidence type="ECO:0000256" key="10">
    <source>
        <dbReference type="SAM" id="SignalP"/>
    </source>
</evidence>
<dbReference type="InterPro" id="IPR005135">
    <property type="entry name" value="Endo/exonuclease/phosphatase"/>
</dbReference>
<dbReference type="PANTHER" id="PTHR11371">
    <property type="entry name" value="DEOXYRIBONUCLEASE"/>
    <property type="match status" value="1"/>
</dbReference>
<feature type="disulfide bond" description="Essential for enzymatic activity" evidence="9">
    <location>
        <begin position="191"/>
        <end position="228"/>
    </location>
</feature>
<evidence type="ECO:0000256" key="4">
    <source>
        <dbReference type="ARBA" id="ARBA00022759"/>
    </source>
</evidence>
<dbReference type="OrthoDB" id="10061407at2759"/>
<proteinExistence type="inferred from homology"/>
<gene>
    <name evidence="12" type="ORF">chiPu_0000279</name>
</gene>
<feature type="chain" id="PRO_5019476662" description="Deoxyribonuclease" evidence="10">
    <location>
        <begin position="22"/>
        <end position="296"/>
    </location>
</feature>
<protein>
    <recommendedName>
        <fullName evidence="7">Deoxyribonuclease</fullName>
    </recommendedName>
</protein>
<evidence type="ECO:0000256" key="7">
    <source>
        <dbReference type="PIRNR" id="PIRNR000988"/>
    </source>
</evidence>
<dbReference type="PRINTS" id="PR00130">
    <property type="entry name" value="DNASEI"/>
</dbReference>
<evidence type="ECO:0000259" key="11">
    <source>
        <dbReference type="Pfam" id="PF03372"/>
    </source>
</evidence>
<dbReference type="PROSITE" id="PS00919">
    <property type="entry name" value="DNASE_I_1"/>
    <property type="match status" value="1"/>
</dbReference>
<dbReference type="STRING" id="137246.A0A401RUT1"/>
<comment type="similarity">
    <text evidence="1 7">Belongs to the DNase I family.</text>
</comment>
<dbReference type="PIRSF" id="PIRSF000988">
    <property type="entry name" value="DNase_I_euk"/>
    <property type="match status" value="1"/>
</dbReference>
<dbReference type="SMART" id="SM00476">
    <property type="entry name" value="DNaseIc"/>
    <property type="match status" value="1"/>
</dbReference>
<comment type="caution">
    <text evidence="12">The sequence shown here is derived from an EMBL/GenBank/DDBJ whole genome shotgun (WGS) entry which is preliminary data.</text>
</comment>
<evidence type="ECO:0000313" key="12">
    <source>
        <dbReference type="EMBL" id="GCC21897.1"/>
    </source>
</evidence>
<dbReference type="PANTHER" id="PTHR11371:SF32">
    <property type="entry name" value="DEOXYRIBONUCLEASE GAMMA"/>
    <property type="match status" value="1"/>
</dbReference>
<dbReference type="InterPro" id="IPR016202">
    <property type="entry name" value="DNase_I"/>
</dbReference>
<accession>A0A401RUT1</accession>
<evidence type="ECO:0000256" key="1">
    <source>
        <dbReference type="ARBA" id="ARBA00007359"/>
    </source>
</evidence>
<feature type="active site" evidence="8">
    <location>
        <position position="100"/>
    </location>
</feature>
<dbReference type="InterPro" id="IPR036691">
    <property type="entry name" value="Endo/exonu/phosph_ase_sf"/>
</dbReference>
<dbReference type="GO" id="GO:0005634">
    <property type="term" value="C:nucleus"/>
    <property type="evidence" value="ECO:0007669"/>
    <property type="project" value="TreeGrafter"/>
</dbReference>
<keyword evidence="2 7" id="KW-0540">Nuclease</keyword>
<dbReference type="EMBL" id="BEZZ01000003">
    <property type="protein sequence ID" value="GCC21897.1"/>
    <property type="molecule type" value="Genomic_DNA"/>
</dbReference>
<dbReference type="FunFam" id="3.60.10.10:FF:000007">
    <property type="entry name" value="Deoxyribonuclease"/>
    <property type="match status" value="1"/>
</dbReference>
<dbReference type="InterPro" id="IPR018057">
    <property type="entry name" value="Deoxyribonuclease-1_AS"/>
</dbReference>
<keyword evidence="4 7" id="KW-0255">Endonuclease</keyword>
<reference evidence="12 13" key="1">
    <citation type="journal article" date="2018" name="Nat. Ecol. Evol.">
        <title>Shark genomes provide insights into elasmobranch evolution and the origin of vertebrates.</title>
        <authorList>
            <person name="Hara Y"/>
            <person name="Yamaguchi K"/>
            <person name="Onimaru K"/>
            <person name="Kadota M"/>
            <person name="Koyanagi M"/>
            <person name="Keeley SD"/>
            <person name="Tatsumi K"/>
            <person name="Tanaka K"/>
            <person name="Motone F"/>
            <person name="Kageyama Y"/>
            <person name="Nozu R"/>
            <person name="Adachi N"/>
            <person name="Nishimura O"/>
            <person name="Nakagawa R"/>
            <person name="Tanegashima C"/>
            <person name="Kiyatake I"/>
            <person name="Matsumoto R"/>
            <person name="Murakumo K"/>
            <person name="Nishida K"/>
            <person name="Terakita A"/>
            <person name="Kuratani S"/>
            <person name="Sato K"/>
            <person name="Hyodo S Kuraku.S."/>
        </authorList>
    </citation>
    <scope>NUCLEOTIDE SEQUENCE [LARGE SCALE GENOMIC DNA]</scope>
</reference>
<dbReference type="SUPFAM" id="SSF56219">
    <property type="entry name" value="DNase I-like"/>
    <property type="match status" value="1"/>
</dbReference>
<evidence type="ECO:0000256" key="2">
    <source>
        <dbReference type="ARBA" id="ARBA00022722"/>
    </source>
</evidence>
<dbReference type="GO" id="GO:0006308">
    <property type="term" value="P:DNA catabolic process"/>
    <property type="evidence" value="ECO:0007669"/>
    <property type="project" value="InterPro"/>
</dbReference>
<dbReference type="GO" id="GO:0004530">
    <property type="term" value="F:deoxyribonuclease I activity"/>
    <property type="evidence" value="ECO:0007669"/>
    <property type="project" value="TreeGrafter"/>
</dbReference>
<evidence type="ECO:0000256" key="3">
    <source>
        <dbReference type="ARBA" id="ARBA00022729"/>
    </source>
</evidence>